<gene>
    <name evidence="2" type="ORF">BAVI_00805</name>
</gene>
<evidence type="ECO:0000313" key="2">
    <source>
        <dbReference type="EMBL" id="ETI70894.1"/>
    </source>
</evidence>
<feature type="transmembrane region" description="Helical" evidence="1">
    <location>
        <begin position="58"/>
        <end position="75"/>
    </location>
</feature>
<feature type="transmembrane region" description="Helical" evidence="1">
    <location>
        <begin position="6"/>
        <end position="23"/>
    </location>
</feature>
<organism evidence="2 3">
    <name type="scientific">Neobacillus vireti LMG 21834</name>
    <dbReference type="NCBI Taxonomy" id="1131730"/>
    <lineage>
        <taxon>Bacteria</taxon>
        <taxon>Bacillati</taxon>
        <taxon>Bacillota</taxon>
        <taxon>Bacilli</taxon>
        <taxon>Bacillales</taxon>
        <taxon>Bacillaceae</taxon>
        <taxon>Neobacillus</taxon>
    </lineage>
</organism>
<proteinExistence type="predicted"/>
<name>A0AB94IUY1_9BACI</name>
<keyword evidence="1" id="KW-0472">Membrane</keyword>
<dbReference type="RefSeq" id="WP_024026390.1">
    <property type="nucleotide sequence ID" value="NZ_ALAN01000008.1"/>
</dbReference>
<evidence type="ECO:0000313" key="3">
    <source>
        <dbReference type="Proteomes" id="UP000018877"/>
    </source>
</evidence>
<keyword evidence="3" id="KW-1185">Reference proteome</keyword>
<comment type="caution">
    <text evidence="2">The sequence shown here is derived from an EMBL/GenBank/DDBJ whole genome shotgun (WGS) entry which is preliminary data.</text>
</comment>
<feature type="transmembrane region" description="Helical" evidence="1">
    <location>
        <begin position="87"/>
        <end position="104"/>
    </location>
</feature>
<dbReference type="Proteomes" id="UP000018877">
    <property type="component" value="Unassembled WGS sequence"/>
</dbReference>
<protein>
    <submittedName>
        <fullName evidence="2">Uncharacterized protein</fullName>
    </submittedName>
</protein>
<sequence>MNYVFMVLIFIFSFYQFFIKGFNKEIMDTFNSNSISNIAHYLSFGAINSFFANRFFEIDWMLWITFYSIIGILICKKTEKGERKYSQKLIIFLIVFLFFSIYRVPTHPASFEKYINSKEMYQCVTRWECVKISSEISEHDSLRAKAEILSINGYTFDWYVLYAKGYIQLANDKGNIEEINGVNICGFWIEY</sequence>
<keyword evidence="1" id="KW-1133">Transmembrane helix</keyword>
<accession>A0AB94IUY1</accession>
<reference evidence="2 3" key="1">
    <citation type="journal article" date="2014" name="Environ. Microbiol.">
        <title>The nitrate-ammonifying and nosZ-carrying bacterium Bacillus vireti is a potent source and sink for nitric and nitrous oxide under high nitrate conditions.</title>
        <authorList>
            <person name="Mania D."/>
            <person name="Heylen K."/>
            <person name="van Spanning R.J."/>
            <person name="Frostegard A."/>
        </authorList>
    </citation>
    <scope>NUCLEOTIDE SEQUENCE [LARGE SCALE GENOMIC DNA]</scope>
    <source>
        <strain evidence="2 3">LMG 21834</strain>
    </source>
</reference>
<dbReference type="EMBL" id="ALAN01000008">
    <property type="protein sequence ID" value="ETI70894.1"/>
    <property type="molecule type" value="Genomic_DNA"/>
</dbReference>
<evidence type="ECO:0000256" key="1">
    <source>
        <dbReference type="SAM" id="Phobius"/>
    </source>
</evidence>
<keyword evidence="1" id="KW-0812">Transmembrane</keyword>
<dbReference type="AlphaFoldDB" id="A0AB94IUY1"/>